<reference evidence="6 7" key="1">
    <citation type="submission" date="2024-06" db="EMBL/GenBank/DDBJ databases">
        <authorList>
            <person name="Pan Q."/>
            <person name="Wen M."/>
            <person name="Jouanno E."/>
            <person name="Zahm M."/>
            <person name="Klopp C."/>
            <person name="Cabau C."/>
            <person name="Louis A."/>
            <person name="Berthelot C."/>
            <person name="Parey E."/>
            <person name="Roest Crollius H."/>
            <person name="Montfort J."/>
            <person name="Robinson-Rechavi M."/>
            <person name="Bouchez O."/>
            <person name="Lampietro C."/>
            <person name="Lopez Roques C."/>
            <person name="Donnadieu C."/>
            <person name="Postlethwait J."/>
            <person name="Bobe J."/>
            <person name="Verreycken H."/>
            <person name="Guiguen Y."/>
        </authorList>
    </citation>
    <scope>NUCLEOTIDE SEQUENCE [LARGE SCALE GENOMIC DNA]</scope>
    <source>
        <strain evidence="6">Up_M1</strain>
        <tissue evidence="6">Testis</tissue>
    </source>
</reference>
<name>A0ABD0WBW6_UMBPY</name>
<dbReference type="InterPro" id="IPR018499">
    <property type="entry name" value="Tetraspanin/Peripherin"/>
</dbReference>
<evidence type="ECO:0000256" key="4">
    <source>
        <dbReference type="ARBA" id="ARBA00023136"/>
    </source>
</evidence>
<accession>A0ABD0WBW6</accession>
<dbReference type="EMBL" id="JAGEUA010000008">
    <property type="protein sequence ID" value="KAL0967190.1"/>
    <property type="molecule type" value="Genomic_DNA"/>
</dbReference>
<dbReference type="SUPFAM" id="SSF48652">
    <property type="entry name" value="Tetraspanin"/>
    <property type="match status" value="1"/>
</dbReference>
<comment type="subcellular location">
    <subcellularLocation>
        <location evidence="1">Membrane</location>
        <topology evidence="1">Multi-pass membrane protein</topology>
    </subcellularLocation>
</comment>
<dbReference type="Gene3D" id="1.10.1450.10">
    <property type="entry name" value="Tetraspanin"/>
    <property type="match status" value="1"/>
</dbReference>
<dbReference type="Proteomes" id="UP001557470">
    <property type="component" value="Unassembled WGS sequence"/>
</dbReference>
<sequence length="272" mass="30621">MGQIHIWIKRPYIIVCVLIGVIGTLLLSFTLFGHGHLHQTEEIDKQIPAVSVWYGLGAGSLALSIIGVYGVRKEKKWALILFSVCMIVAVLFLLLICIGVSVLKEKVKQHFSDEYQTFIPLSNATETEIKQLDLLQHDLRCCGLINGYQDWGEKIPVSCVCSVDERNFECVDPGENTVFVFLNNTSEKDDENEELKMAHRLVYDQPCFPLLIADMNFMMNWVLGILLSITVLWGSGAALAIVILCQLRRRVNVPPVMYTTQASKYVELTDQA</sequence>
<dbReference type="AlphaFoldDB" id="A0ABD0WBW6"/>
<evidence type="ECO:0000256" key="1">
    <source>
        <dbReference type="ARBA" id="ARBA00004141"/>
    </source>
</evidence>
<evidence type="ECO:0008006" key="8">
    <source>
        <dbReference type="Google" id="ProtNLM"/>
    </source>
</evidence>
<protein>
    <recommendedName>
        <fullName evidence="8">Tetraspanin</fullName>
    </recommendedName>
</protein>
<proteinExistence type="predicted"/>
<evidence type="ECO:0000313" key="7">
    <source>
        <dbReference type="Proteomes" id="UP001557470"/>
    </source>
</evidence>
<gene>
    <name evidence="6" type="ORF">UPYG_G00248950</name>
</gene>
<evidence type="ECO:0000256" key="2">
    <source>
        <dbReference type="ARBA" id="ARBA00022692"/>
    </source>
</evidence>
<feature type="transmembrane region" description="Helical" evidence="5">
    <location>
        <begin position="52"/>
        <end position="71"/>
    </location>
</feature>
<keyword evidence="2 5" id="KW-0812">Transmembrane</keyword>
<dbReference type="InterPro" id="IPR008952">
    <property type="entry name" value="Tetraspanin_EC2_sf"/>
</dbReference>
<dbReference type="PANTHER" id="PTHR19282">
    <property type="entry name" value="TETRASPANIN"/>
    <property type="match status" value="1"/>
</dbReference>
<dbReference type="GO" id="GO:0016020">
    <property type="term" value="C:membrane"/>
    <property type="evidence" value="ECO:0007669"/>
    <property type="project" value="UniProtKB-SubCell"/>
</dbReference>
<feature type="transmembrane region" description="Helical" evidence="5">
    <location>
        <begin position="12"/>
        <end position="32"/>
    </location>
</feature>
<evidence type="ECO:0000256" key="3">
    <source>
        <dbReference type="ARBA" id="ARBA00022989"/>
    </source>
</evidence>
<evidence type="ECO:0000313" key="6">
    <source>
        <dbReference type="EMBL" id="KAL0967190.1"/>
    </source>
</evidence>
<dbReference type="Pfam" id="PF00335">
    <property type="entry name" value="Tetraspanin"/>
    <property type="match status" value="1"/>
</dbReference>
<feature type="transmembrane region" description="Helical" evidence="5">
    <location>
        <begin position="78"/>
        <end position="103"/>
    </location>
</feature>
<dbReference type="PANTHER" id="PTHR19282:SF456">
    <property type="entry name" value="CD63 MOLECULE"/>
    <property type="match status" value="1"/>
</dbReference>
<keyword evidence="4 5" id="KW-0472">Membrane</keyword>
<organism evidence="6 7">
    <name type="scientific">Umbra pygmaea</name>
    <name type="common">Eastern mudminnow</name>
    <dbReference type="NCBI Taxonomy" id="75934"/>
    <lineage>
        <taxon>Eukaryota</taxon>
        <taxon>Metazoa</taxon>
        <taxon>Chordata</taxon>
        <taxon>Craniata</taxon>
        <taxon>Vertebrata</taxon>
        <taxon>Euteleostomi</taxon>
        <taxon>Actinopterygii</taxon>
        <taxon>Neopterygii</taxon>
        <taxon>Teleostei</taxon>
        <taxon>Protacanthopterygii</taxon>
        <taxon>Esociformes</taxon>
        <taxon>Umbridae</taxon>
        <taxon>Umbra</taxon>
    </lineage>
</organism>
<evidence type="ECO:0000256" key="5">
    <source>
        <dbReference type="SAM" id="Phobius"/>
    </source>
</evidence>
<comment type="caution">
    <text evidence="6">The sequence shown here is derived from an EMBL/GenBank/DDBJ whole genome shotgun (WGS) entry which is preliminary data.</text>
</comment>
<keyword evidence="3 5" id="KW-1133">Transmembrane helix</keyword>
<keyword evidence="7" id="KW-1185">Reference proteome</keyword>
<feature type="transmembrane region" description="Helical" evidence="5">
    <location>
        <begin position="221"/>
        <end position="245"/>
    </location>
</feature>